<feature type="transmembrane region" description="Helical" evidence="1">
    <location>
        <begin position="43"/>
        <end position="68"/>
    </location>
</feature>
<keyword evidence="1" id="KW-0472">Membrane</keyword>
<feature type="transmembrane region" description="Helical" evidence="1">
    <location>
        <begin position="202"/>
        <end position="223"/>
    </location>
</feature>
<feature type="transmembrane region" description="Helical" evidence="1">
    <location>
        <begin position="21"/>
        <end position="37"/>
    </location>
</feature>
<evidence type="ECO:0000313" key="2">
    <source>
        <dbReference type="EMBL" id="GAA2147064.1"/>
    </source>
</evidence>
<dbReference type="EMBL" id="BAAAQR010000006">
    <property type="protein sequence ID" value="GAA2147064.1"/>
    <property type="molecule type" value="Genomic_DNA"/>
</dbReference>
<accession>A0ABN2ZT64</accession>
<protein>
    <submittedName>
        <fullName evidence="2">Uncharacterized protein</fullName>
    </submittedName>
</protein>
<name>A0ABN2ZT64_9ACTN</name>
<reference evidence="2 3" key="1">
    <citation type="journal article" date="2019" name="Int. J. Syst. Evol. Microbiol.">
        <title>The Global Catalogue of Microorganisms (GCM) 10K type strain sequencing project: providing services to taxonomists for standard genome sequencing and annotation.</title>
        <authorList>
            <consortium name="The Broad Institute Genomics Platform"/>
            <consortium name="The Broad Institute Genome Sequencing Center for Infectious Disease"/>
            <person name="Wu L."/>
            <person name="Ma J."/>
        </authorList>
    </citation>
    <scope>NUCLEOTIDE SEQUENCE [LARGE SCALE GENOMIC DNA]</scope>
    <source>
        <strain evidence="2 3">JCM 16022</strain>
    </source>
</reference>
<proteinExistence type="predicted"/>
<dbReference type="Proteomes" id="UP001501771">
    <property type="component" value="Unassembled WGS sequence"/>
</dbReference>
<keyword evidence="3" id="KW-1185">Reference proteome</keyword>
<evidence type="ECO:0000313" key="3">
    <source>
        <dbReference type="Proteomes" id="UP001501771"/>
    </source>
</evidence>
<keyword evidence="1" id="KW-1133">Transmembrane helix</keyword>
<organism evidence="2 3">
    <name type="scientific">Nocardioides koreensis</name>
    <dbReference type="NCBI Taxonomy" id="433651"/>
    <lineage>
        <taxon>Bacteria</taxon>
        <taxon>Bacillati</taxon>
        <taxon>Actinomycetota</taxon>
        <taxon>Actinomycetes</taxon>
        <taxon>Propionibacteriales</taxon>
        <taxon>Nocardioidaceae</taxon>
        <taxon>Nocardioides</taxon>
    </lineage>
</organism>
<sequence>MSELATGGRARLMGRVGRRPIRSSGAFFVAGVSMVLSEPVSRVLPVLLFLLCFLAALALLLTGTPTWFRTRDPKRPRAPRAVQATRRRVPPEPGRQVHEIAYNCVICGRPLTNAQSMRARVGSTCIQRYGPRYKMVPNPEHERWRGLVAAAEADRVDEQARLDVEHLRAMTQYQQVADVWAAERASPAGQARREARQVGGRLMLIGVTALPVMLMGIAVTLPFF</sequence>
<comment type="caution">
    <text evidence="2">The sequence shown here is derived from an EMBL/GenBank/DDBJ whole genome shotgun (WGS) entry which is preliminary data.</text>
</comment>
<gene>
    <name evidence="2" type="ORF">GCM10009844_23910</name>
</gene>
<keyword evidence="1" id="KW-0812">Transmembrane</keyword>
<evidence type="ECO:0000256" key="1">
    <source>
        <dbReference type="SAM" id="Phobius"/>
    </source>
</evidence>